<feature type="compositionally biased region" description="Basic and acidic residues" evidence="2">
    <location>
        <begin position="273"/>
        <end position="294"/>
    </location>
</feature>
<evidence type="ECO:0000313" key="4">
    <source>
        <dbReference type="Proteomes" id="UP001497516"/>
    </source>
</evidence>
<organism evidence="3 4">
    <name type="scientific">Linum trigynum</name>
    <dbReference type="NCBI Taxonomy" id="586398"/>
    <lineage>
        <taxon>Eukaryota</taxon>
        <taxon>Viridiplantae</taxon>
        <taxon>Streptophyta</taxon>
        <taxon>Embryophyta</taxon>
        <taxon>Tracheophyta</taxon>
        <taxon>Spermatophyta</taxon>
        <taxon>Magnoliopsida</taxon>
        <taxon>eudicotyledons</taxon>
        <taxon>Gunneridae</taxon>
        <taxon>Pentapetalae</taxon>
        <taxon>rosids</taxon>
        <taxon>fabids</taxon>
        <taxon>Malpighiales</taxon>
        <taxon>Linaceae</taxon>
        <taxon>Linum</taxon>
    </lineage>
</organism>
<evidence type="ECO:0000256" key="2">
    <source>
        <dbReference type="SAM" id="MobiDB-lite"/>
    </source>
</evidence>
<accession>A0AAV2E6F0</accession>
<dbReference type="AlphaFoldDB" id="A0AAV2E6F0"/>
<reference evidence="3 4" key="1">
    <citation type="submission" date="2024-04" db="EMBL/GenBank/DDBJ databases">
        <authorList>
            <person name="Fracassetti M."/>
        </authorList>
    </citation>
    <scope>NUCLEOTIDE SEQUENCE [LARGE SCALE GENOMIC DNA]</scope>
</reference>
<dbReference type="Proteomes" id="UP001497516">
    <property type="component" value="Chromosome 4"/>
</dbReference>
<protein>
    <submittedName>
        <fullName evidence="3">Uncharacterized protein</fullName>
    </submittedName>
</protein>
<feature type="compositionally biased region" description="Basic and acidic residues" evidence="2">
    <location>
        <begin position="240"/>
        <end position="249"/>
    </location>
</feature>
<proteinExistence type="predicted"/>
<dbReference type="EMBL" id="OZ034817">
    <property type="protein sequence ID" value="CAL1381435.1"/>
    <property type="molecule type" value="Genomic_DNA"/>
</dbReference>
<evidence type="ECO:0000256" key="1">
    <source>
        <dbReference type="SAM" id="Coils"/>
    </source>
</evidence>
<name>A0AAV2E6F0_9ROSI</name>
<gene>
    <name evidence="3" type="ORF">LTRI10_LOCUS22813</name>
</gene>
<feature type="coiled-coil region" evidence="1">
    <location>
        <begin position="60"/>
        <end position="107"/>
    </location>
</feature>
<feature type="compositionally biased region" description="Basic residues" evidence="2">
    <location>
        <begin position="296"/>
        <end position="314"/>
    </location>
</feature>
<evidence type="ECO:0000313" key="3">
    <source>
        <dbReference type="EMBL" id="CAL1381435.1"/>
    </source>
</evidence>
<sequence length="314" mass="35248">MAPRQRQQEGDLLPGLVKKHVAKFEFGQEMKDVSRNIGMAETLSPEAPSVDITTNIKLLHKILEEDHKIMVENCQALEENRKMMAENRQAMEENHMLMAENRQAMEEHRYSLEGCLVSLYLGAQQVSLRLASLTSHLDNRVSQLIELVNKNNDDFNDLKHLLINQVVQSRDLPLDGTNSSANDQNGQLWQKSLSLPVASKPLPQCDSCVERSTSTLNTNHGVLHVQGNVQPLVLETRSDETLDNGRDGEDPFNMEQVPPHACPPAKPPLLSRQRGDSDGLKTPRAWQEGHESLTSHKVKPRSPSRGHVVSKRPH</sequence>
<keyword evidence="1" id="KW-0175">Coiled coil</keyword>
<feature type="region of interest" description="Disordered" evidence="2">
    <location>
        <begin position="240"/>
        <end position="314"/>
    </location>
</feature>
<keyword evidence="4" id="KW-1185">Reference proteome</keyword>